<dbReference type="GO" id="GO:0005886">
    <property type="term" value="C:plasma membrane"/>
    <property type="evidence" value="ECO:0007669"/>
    <property type="project" value="TreeGrafter"/>
</dbReference>
<sequence length="197" mass="22099">MVPSLPPQIAVIEADIDMIKRSSTKYTVVITGIVLFVGYLVVRPKLPSISITAAHLDRFYYDQASVLTTQLTIVVKFKNDNTKAHVSFSKAAFILGFHGVEIAELASEPFEVKKNSSVEFNYQVESTPIPLEPQIGDIADRSIKNNSIMFNLKGTARTGWRVIEVVRSVKFWLHLNCDLRFSLDGNIRDLHCSNKSK</sequence>
<dbReference type="InterPro" id="IPR044839">
    <property type="entry name" value="NDR1-like"/>
</dbReference>
<dbReference type="EMBL" id="CM018048">
    <property type="protein sequence ID" value="KAA8521057.1"/>
    <property type="molecule type" value="Genomic_DNA"/>
</dbReference>
<dbReference type="AlphaFoldDB" id="A0A5J4ZVA5"/>
<evidence type="ECO:0000256" key="2">
    <source>
        <dbReference type="ARBA" id="ARBA00023136"/>
    </source>
</evidence>
<dbReference type="PANTHER" id="PTHR31234:SF66">
    <property type="entry name" value="LATE EMBRYOGENESIS ABUNDANT PROTEIN"/>
    <property type="match status" value="1"/>
</dbReference>
<dbReference type="PANTHER" id="PTHR31234">
    <property type="entry name" value="LATE EMBRYOGENESIS ABUNDANT (LEA) HYDROXYPROLINE-RICH GLYCOPROTEIN FAMILY"/>
    <property type="match status" value="1"/>
</dbReference>
<evidence type="ECO:0000313" key="3">
    <source>
        <dbReference type="EMBL" id="KAA8521057.1"/>
    </source>
</evidence>
<dbReference type="OrthoDB" id="1875580at2759"/>
<reference evidence="3 4" key="1">
    <citation type="submission" date="2019-09" db="EMBL/GenBank/DDBJ databases">
        <title>A chromosome-level genome assembly of the Chinese tupelo Nyssa sinensis.</title>
        <authorList>
            <person name="Yang X."/>
            <person name="Kang M."/>
            <person name="Yang Y."/>
            <person name="Xiong H."/>
            <person name="Wang M."/>
            <person name="Zhang Z."/>
            <person name="Wang Z."/>
            <person name="Wu H."/>
            <person name="Ma T."/>
            <person name="Liu J."/>
            <person name="Xi Z."/>
        </authorList>
    </citation>
    <scope>NUCLEOTIDE SEQUENCE [LARGE SCALE GENOMIC DNA]</scope>
    <source>
        <strain evidence="3">J267</strain>
        <tissue evidence="3">Leaf</tissue>
    </source>
</reference>
<accession>A0A5J4ZVA5</accession>
<proteinExistence type="predicted"/>
<keyword evidence="2" id="KW-0472">Membrane</keyword>
<evidence type="ECO:0008006" key="5">
    <source>
        <dbReference type="Google" id="ProtNLM"/>
    </source>
</evidence>
<dbReference type="Proteomes" id="UP000325577">
    <property type="component" value="Linkage Group LG5"/>
</dbReference>
<keyword evidence="4" id="KW-1185">Reference proteome</keyword>
<evidence type="ECO:0000256" key="1">
    <source>
        <dbReference type="ARBA" id="ARBA00004370"/>
    </source>
</evidence>
<gene>
    <name evidence="3" type="ORF">F0562_011790</name>
</gene>
<protein>
    <recommendedName>
        <fullName evidence="5">Late embryogenesis abundant protein LEA-2 subgroup domain-containing protein</fullName>
    </recommendedName>
</protein>
<name>A0A5J4ZVA5_9ASTE</name>
<dbReference type="GO" id="GO:0098542">
    <property type="term" value="P:defense response to other organism"/>
    <property type="evidence" value="ECO:0007669"/>
    <property type="project" value="InterPro"/>
</dbReference>
<comment type="subcellular location">
    <subcellularLocation>
        <location evidence="1">Membrane</location>
    </subcellularLocation>
</comment>
<evidence type="ECO:0000313" key="4">
    <source>
        <dbReference type="Proteomes" id="UP000325577"/>
    </source>
</evidence>
<organism evidence="3 4">
    <name type="scientific">Nyssa sinensis</name>
    <dbReference type="NCBI Taxonomy" id="561372"/>
    <lineage>
        <taxon>Eukaryota</taxon>
        <taxon>Viridiplantae</taxon>
        <taxon>Streptophyta</taxon>
        <taxon>Embryophyta</taxon>
        <taxon>Tracheophyta</taxon>
        <taxon>Spermatophyta</taxon>
        <taxon>Magnoliopsida</taxon>
        <taxon>eudicotyledons</taxon>
        <taxon>Gunneridae</taxon>
        <taxon>Pentapetalae</taxon>
        <taxon>asterids</taxon>
        <taxon>Cornales</taxon>
        <taxon>Nyssaceae</taxon>
        <taxon>Nyssa</taxon>
    </lineage>
</organism>